<dbReference type="GO" id="GO:0046872">
    <property type="term" value="F:metal ion binding"/>
    <property type="evidence" value="ECO:0007669"/>
    <property type="project" value="UniProtKB-KW"/>
</dbReference>
<reference evidence="8 10" key="3">
    <citation type="submission" date="2016-11" db="EMBL/GenBank/DDBJ databases">
        <title>Whole genomes of Flavobacteriaceae.</title>
        <authorList>
            <person name="Stine C."/>
            <person name="Li C."/>
            <person name="Tadesse D."/>
        </authorList>
    </citation>
    <scope>NUCLEOTIDE SEQUENCE [LARGE SCALE GENOMIC DNA]</scope>
    <source>
        <strain evidence="8 10">ATCC BAA-2541</strain>
    </source>
</reference>
<evidence type="ECO:0000256" key="4">
    <source>
        <dbReference type="ARBA" id="ARBA00022833"/>
    </source>
</evidence>
<dbReference type="Gene3D" id="3.40.140.10">
    <property type="entry name" value="Cytidine Deaminase, domain 2"/>
    <property type="match status" value="1"/>
</dbReference>
<keyword evidence="10" id="KW-1185">Reference proteome</keyword>
<keyword evidence="4" id="KW-0862">Zinc</keyword>
<evidence type="ECO:0000313" key="8">
    <source>
        <dbReference type="EMBL" id="OXB16667.1"/>
    </source>
</evidence>
<evidence type="ECO:0000256" key="1">
    <source>
        <dbReference type="ARBA" id="ARBA00022670"/>
    </source>
</evidence>
<dbReference type="Proteomes" id="UP000180252">
    <property type="component" value="Unassembled WGS sequence"/>
</dbReference>
<evidence type="ECO:0000313" key="7">
    <source>
        <dbReference type="EMBL" id="OHT44982.1"/>
    </source>
</evidence>
<dbReference type="PANTHER" id="PTHR30471">
    <property type="entry name" value="DNA REPAIR PROTEIN RADC"/>
    <property type="match status" value="1"/>
</dbReference>
<dbReference type="InterPro" id="IPR001405">
    <property type="entry name" value="UPF0758"/>
</dbReference>
<evidence type="ECO:0000256" key="5">
    <source>
        <dbReference type="ARBA" id="ARBA00023049"/>
    </source>
</evidence>
<comment type="caution">
    <text evidence="7">The sequence shown here is derived from an EMBL/GenBank/DDBJ whole genome shotgun (WGS) entry which is preliminary data.</text>
</comment>
<dbReference type="GO" id="GO:0006508">
    <property type="term" value="P:proteolysis"/>
    <property type="evidence" value="ECO:0007669"/>
    <property type="project" value="UniProtKB-KW"/>
</dbReference>
<dbReference type="STRING" id="1278819.BHE19_09715"/>
<keyword evidence="1" id="KW-0645">Protease</keyword>
<dbReference type="AlphaFoldDB" id="A0A1S1J2W9"/>
<dbReference type="EMBL" id="MIKE01000023">
    <property type="protein sequence ID" value="OHT44982.1"/>
    <property type="molecule type" value="Genomic_DNA"/>
</dbReference>
<sequence>MTSGGIPGASVDLRLVFVTALKANASAGIMIHNHPSGKTLPSPADKLITQKAKHAGALLHIKVINHLIVTSESYYSFADKGSL</sequence>
<dbReference type="PROSITE" id="PS01302">
    <property type="entry name" value="UPF0758"/>
    <property type="match status" value="1"/>
</dbReference>
<reference evidence="7" key="1">
    <citation type="submission" date="2016-09" db="EMBL/GenBank/DDBJ databases">
        <authorList>
            <person name="Capua I."/>
            <person name="De Benedictis P."/>
            <person name="Joannis T."/>
            <person name="Lombin L.H."/>
            <person name="Cattoli G."/>
        </authorList>
    </citation>
    <scope>NUCLEOTIDE SEQUENCE [LARGE SCALE GENOMIC DNA]</scope>
    <source>
        <strain evidence="7">MSU</strain>
    </source>
</reference>
<dbReference type="PANTHER" id="PTHR30471:SF3">
    <property type="entry name" value="UPF0758 PROTEIN YEES-RELATED"/>
    <property type="match status" value="1"/>
</dbReference>
<dbReference type="InterPro" id="IPR037518">
    <property type="entry name" value="MPN"/>
</dbReference>
<gene>
    <name evidence="8" type="ORF">B0A71_19585</name>
    <name evidence="7" type="ORF">BHE19_09715</name>
</gene>
<evidence type="ECO:0000256" key="3">
    <source>
        <dbReference type="ARBA" id="ARBA00022801"/>
    </source>
</evidence>
<name>A0A1S1J2W9_9FLAO</name>
<dbReference type="InterPro" id="IPR020891">
    <property type="entry name" value="UPF0758_CS"/>
</dbReference>
<accession>A0A1S1J2W9</accession>
<evidence type="ECO:0000259" key="6">
    <source>
        <dbReference type="PROSITE" id="PS50249"/>
    </source>
</evidence>
<protein>
    <recommendedName>
        <fullName evidence="6">MPN domain-containing protein</fullName>
    </recommendedName>
</protein>
<keyword evidence="3" id="KW-0378">Hydrolase</keyword>
<dbReference type="InterPro" id="IPR025657">
    <property type="entry name" value="RadC_JAB"/>
</dbReference>
<evidence type="ECO:0000256" key="2">
    <source>
        <dbReference type="ARBA" id="ARBA00022723"/>
    </source>
</evidence>
<keyword evidence="2" id="KW-0479">Metal-binding</keyword>
<dbReference type="PROSITE" id="PS50249">
    <property type="entry name" value="MPN"/>
    <property type="match status" value="1"/>
</dbReference>
<dbReference type="EMBL" id="MUHG01000028">
    <property type="protein sequence ID" value="OXB16667.1"/>
    <property type="molecule type" value="Genomic_DNA"/>
</dbReference>
<dbReference type="GO" id="GO:0008237">
    <property type="term" value="F:metallopeptidase activity"/>
    <property type="evidence" value="ECO:0007669"/>
    <property type="project" value="UniProtKB-KW"/>
</dbReference>
<proteinExistence type="predicted"/>
<dbReference type="Proteomes" id="UP000198319">
    <property type="component" value="Unassembled WGS sequence"/>
</dbReference>
<reference evidence="9" key="2">
    <citation type="submission" date="2016-09" db="EMBL/GenBank/DDBJ databases">
        <authorList>
            <person name="Chen S."/>
            <person name="Walker E."/>
        </authorList>
    </citation>
    <scope>NUCLEOTIDE SEQUENCE [LARGE SCALE GENOMIC DNA]</scope>
    <source>
        <strain evidence="9">MSU</strain>
    </source>
</reference>
<organism evidence="7 9">
    <name type="scientific">Flavobacterium tructae</name>
    <dbReference type="NCBI Taxonomy" id="1114873"/>
    <lineage>
        <taxon>Bacteria</taxon>
        <taxon>Pseudomonadati</taxon>
        <taxon>Bacteroidota</taxon>
        <taxon>Flavobacteriia</taxon>
        <taxon>Flavobacteriales</taxon>
        <taxon>Flavobacteriaceae</taxon>
        <taxon>Flavobacterium</taxon>
    </lineage>
</organism>
<keyword evidence="5" id="KW-0482">Metalloprotease</keyword>
<evidence type="ECO:0000313" key="10">
    <source>
        <dbReference type="Proteomes" id="UP000198319"/>
    </source>
</evidence>
<dbReference type="RefSeq" id="WP_070907313.1">
    <property type="nucleotide sequence ID" value="NZ_MUHH01000010.1"/>
</dbReference>
<dbReference type="Pfam" id="PF04002">
    <property type="entry name" value="RadC"/>
    <property type="match status" value="1"/>
</dbReference>
<feature type="domain" description="MPN" evidence="6">
    <location>
        <begin position="1"/>
        <end position="83"/>
    </location>
</feature>
<evidence type="ECO:0000313" key="9">
    <source>
        <dbReference type="Proteomes" id="UP000180252"/>
    </source>
</evidence>